<dbReference type="PROSITE" id="PS51257">
    <property type="entry name" value="PROKAR_LIPOPROTEIN"/>
    <property type="match status" value="1"/>
</dbReference>
<dbReference type="Proteomes" id="UP000005801">
    <property type="component" value="Unassembled WGS sequence"/>
</dbReference>
<evidence type="ECO:0000313" key="4">
    <source>
        <dbReference type="Proteomes" id="UP000005801"/>
    </source>
</evidence>
<dbReference type="STRING" id="391625.PPSIR1_04063"/>
<evidence type="ECO:0000256" key="1">
    <source>
        <dbReference type="SAM" id="MobiDB-lite"/>
    </source>
</evidence>
<feature type="signal peptide" evidence="2">
    <location>
        <begin position="1"/>
        <end position="17"/>
    </location>
</feature>
<dbReference type="AlphaFoldDB" id="A6G4H1"/>
<dbReference type="EMBL" id="ABCS01000021">
    <property type="protein sequence ID" value="EDM79283.1"/>
    <property type="molecule type" value="Genomic_DNA"/>
</dbReference>
<keyword evidence="2" id="KW-0732">Signal</keyword>
<feature type="compositionally biased region" description="Basic and acidic residues" evidence="1">
    <location>
        <begin position="25"/>
        <end position="38"/>
    </location>
</feature>
<dbReference type="OrthoDB" id="9938495at2"/>
<name>A6G4H1_9BACT</name>
<reference evidence="3 4" key="1">
    <citation type="submission" date="2007-06" db="EMBL/GenBank/DDBJ databases">
        <authorList>
            <person name="Shimkets L."/>
            <person name="Ferriera S."/>
            <person name="Johnson J."/>
            <person name="Kravitz S."/>
            <person name="Beeson K."/>
            <person name="Sutton G."/>
            <person name="Rogers Y.-H."/>
            <person name="Friedman R."/>
            <person name="Frazier M."/>
            <person name="Venter J.C."/>
        </authorList>
    </citation>
    <scope>NUCLEOTIDE SEQUENCE [LARGE SCALE GENOMIC DNA]</scope>
    <source>
        <strain evidence="3 4">SIR-1</strain>
    </source>
</reference>
<keyword evidence="4" id="KW-1185">Reference proteome</keyword>
<organism evidence="3 4">
    <name type="scientific">Plesiocystis pacifica SIR-1</name>
    <dbReference type="NCBI Taxonomy" id="391625"/>
    <lineage>
        <taxon>Bacteria</taxon>
        <taxon>Pseudomonadati</taxon>
        <taxon>Myxococcota</taxon>
        <taxon>Polyangia</taxon>
        <taxon>Nannocystales</taxon>
        <taxon>Nannocystaceae</taxon>
        <taxon>Plesiocystis</taxon>
    </lineage>
</organism>
<sequence length="171" mass="18292">MKLGHAAVALAVSLSCAAEPGPEPVEARAKPAEPREPEPLVEDAPAPEEAPSPTPEPPPPAPFDASTLERFDARIVDLHDRAGWAACGVIHSVGAVEVELLDHFDPSSPAPHLVLFVSCPADVPNRAQLYDGAKVQVTLHARAQRWPKPIGDYREDLPRRYVKTVAVIDAG</sequence>
<feature type="chain" id="PRO_5002697504" description="Lipoprotein" evidence="2">
    <location>
        <begin position="18"/>
        <end position="171"/>
    </location>
</feature>
<gene>
    <name evidence="3" type="ORF">PPSIR1_04063</name>
</gene>
<proteinExistence type="predicted"/>
<evidence type="ECO:0000313" key="3">
    <source>
        <dbReference type="EMBL" id="EDM79283.1"/>
    </source>
</evidence>
<evidence type="ECO:0008006" key="5">
    <source>
        <dbReference type="Google" id="ProtNLM"/>
    </source>
</evidence>
<comment type="caution">
    <text evidence="3">The sequence shown here is derived from an EMBL/GenBank/DDBJ whole genome shotgun (WGS) entry which is preliminary data.</text>
</comment>
<evidence type="ECO:0000256" key="2">
    <source>
        <dbReference type="SAM" id="SignalP"/>
    </source>
</evidence>
<feature type="region of interest" description="Disordered" evidence="1">
    <location>
        <begin position="18"/>
        <end position="65"/>
    </location>
</feature>
<dbReference type="RefSeq" id="WP_006971620.1">
    <property type="nucleotide sequence ID" value="NZ_ABCS01000021.1"/>
</dbReference>
<accession>A6G4H1</accession>
<protein>
    <recommendedName>
        <fullName evidence="5">Lipoprotein</fullName>
    </recommendedName>
</protein>
<feature type="compositionally biased region" description="Pro residues" evidence="1">
    <location>
        <begin position="48"/>
        <end position="62"/>
    </location>
</feature>